<dbReference type="InterPro" id="IPR007737">
    <property type="entry name" value="Mga_HTH"/>
</dbReference>
<dbReference type="Gene3D" id="1.10.10.10">
    <property type="entry name" value="Winged helix-like DNA-binding domain superfamily/Winged helix DNA-binding domain"/>
    <property type="match status" value="2"/>
</dbReference>
<keyword evidence="5" id="KW-0804">Transcription</keyword>
<evidence type="ECO:0000259" key="6">
    <source>
        <dbReference type="PROSITE" id="PS51094"/>
    </source>
</evidence>
<dbReference type="InterPro" id="IPR036095">
    <property type="entry name" value="PTS_EIIB-like_sf"/>
</dbReference>
<proteinExistence type="predicted"/>
<name>A0ABU0E3P7_9FIRM</name>
<dbReference type="RefSeq" id="WP_307407574.1">
    <property type="nucleotide sequence ID" value="NZ_JAUSUR010000003.1"/>
</dbReference>
<dbReference type="InterPro" id="IPR002178">
    <property type="entry name" value="PTS_EIIA_type-2_dom"/>
</dbReference>
<dbReference type="InterPro" id="IPR016152">
    <property type="entry name" value="PTrfase/Anion_transptr"/>
</dbReference>
<evidence type="ECO:0000256" key="5">
    <source>
        <dbReference type="ARBA" id="ARBA00023163"/>
    </source>
</evidence>
<dbReference type="Gene3D" id="1.10.1790.10">
    <property type="entry name" value="PRD domain"/>
    <property type="match status" value="2"/>
</dbReference>
<keyword evidence="9" id="KW-1185">Reference proteome</keyword>
<dbReference type="PANTHER" id="PTHR30185">
    <property type="entry name" value="CRYPTIC BETA-GLUCOSIDE BGL OPERON ANTITERMINATOR"/>
    <property type="match status" value="1"/>
</dbReference>
<organism evidence="8 9">
    <name type="scientific">Breznakia pachnodae</name>
    <dbReference type="NCBI Taxonomy" id="265178"/>
    <lineage>
        <taxon>Bacteria</taxon>
        <taxon>Bacillati</taxon>
        <taxon>Bacillota</taxon>
        <taxon>Erysipelotrichia</taxon>
        <taxon>Erysipelotrichales</taxon>
        <taxon>Erysipelotrichaceae</taxon>
        <taxon>Breznakia</taxon>
    </lineage>
</organism>
<dbReference type="Gene3D" id="3.40.50.2300">
    <property type="match status" value="1"/>
</dbReference>
<evidence type="ECO:0000256" key="4">
    <source>
        <dbReference type="ARBA" id="ARBA00023159"/>
    </source>
</evidence>
<evidence type="ECO:0000256" key="1">
    <source>
        <dbReference type="ARBA" id="ARBA00022679"/>
    </source>
</evidence>
<evidence type="ECO:0000256" key="3">
    <source>
        <dbReference type="ARBA" id="ARBA00023015"/>
    </source>
</evidence>
<dbReference type="PROSITE" id="PS51372">
    <property type="entry name" value="PRD_2"/>
    <property type="match status" value="2"/>
</dbReference>
<protein>
    <submittedName>
        <fullName evidence="8">Lichenan operon transcriptional antiterminator</fullName>
    </submittedName>
</protein>
<feature type="domain" description="PRD" evidence="7">
    <location>
        <begin position="293"/>
        <end position="400"/>
    </location>
</feature>
<keyword evidence="4" id="KW-0010">Activator</keyword>
<dbReference type="Pfam" id="PF00874">
    <property type="entry name" value="PRD"/>
    <property type="match status" value="2"/>
</dbReference>
<feature type="domain" description="PRD" evidence="7">
    <location>
        <begin position="185"/>
        <end position="290"/>
    </location>
</feature>
<keyword evidence="1" id="KW-0808">Transferase</keyword>
<dbReference type="SUPFAM" id="SSF63520">
    <property type="entry name" value="PTS-regulatory domain, PRD"/>
    <property type="match status" value="2"/>
</dbReference>
<feature type="domain" description="PTS EIIA type-2" evidence="6">
    <location>
        <begin position="499"/>
        <end position="638"/>
    </location>
</feature>
<gene>
    <name evidence="8" type="ORF">J2S15_001862</name>
</gene>
<reference evidence="8 9" key="1">
    <citation type="submission" date="2023-07" db="EMBL/GenBank/DDBJ databases">
        <title>Genomic Encyclopedia of Type Strains, Phase IV (KMG-IV): sequencing the most valuable type-strain genomes for metagenomic binning, comparative biology and taxonomic classification.</title>
        <authorList>
            <person name="Goeker M."/>
        </authorList>
    </citation>
    <scope>NUCLEOTIDE SEQUENCE [LARGE SCALE GENOMIC DNA]</scope>
    <source>
        <strain evidence="8 9">DSM 16784</strain>
    </source>
</reference>
<keyword evidence="2" id="KW-0677">Repeat</keyword>
<evidence type="ECO:0000256" key="2">
    <source>
        <dbReference type="ARBA" id="ARBA00022737"/>
    </source>
</evidence>
<evidence type="ECO:0000313" key="8">
    <source>
        <dbReference type="EMBL" id="MDQ0361115.1"/>
    </source>
</evidence>
<dbReference type="Pfam" id="PF05043">
    <property type="entry name" value="Mga"/>
    <property type="match status" value="1"/>
</dbReference>
<evidence type="ECO:0000259" key="7">
    <source>
        <dbReference type="PROSITE" id="PS51372"/>
    </source>
</evidence>
<sequence length="639" mass="74801">METFNQRFIEIIQLLYHNHSDEYFSAERIASILDISSKTVSRTMQTYSTSKVYDNYGFFLDIKRGNGYLLKIVDGNKFEKFIEKYLIGIETENYKEEREVEIIKILLLNEENYITVQDIADKIYVSEATISLDLKYIKHKLQKFGLCIGNKPAKGIRIEGSEMSKRLCYSKYLFNHKELIANEFEYSNEDIQYIEQTVLDILNIHQIQMSDISRNHLVLHIVISIYRMRSNYFITFENEEAKQIIHTREFVIAKAIVDALKNRFFIADVNEEILYIAIQLLGKKSLSGKSQYLLAKDIEEILVEIFLEIKKKMEIDLQEDVEVFNYLAMHFEPMLTRLKYGIKSNNPLTEDIKVQQATSFEMGLIAKKVILDYYDYDLDDNEVSYLAMYFSLALDKLKYLKKPKNVLVVCGLGVCSSRILLYKIRQQYGDYINDILTCQIHELRQIALSQFDCIVSTVEDPIATDLPVIYIEDFITDLRNEELDEFFLNDKYTKFEIEKYVRKDLFLKANTMKDEEEAISYILQEIKKVYDIPNELKKNILEREKLSSTAFGSYCAIPHPIMMCTEETIFAVLILNKSMMWDKKKVKCIFLLSPSKNSPGDLRYFTDTLAKFIANPQLVAKFSKSQDYNTLKKLLTSVE</sequence>
<dbReference type="Proteomes" id="UP001230220">
    <property type="component" value="Unassembled WGS sequence"/>
</dbReference>
<dbReference type="EMBL" id="JAUSUR010000003">
    <property type="protein sequence ID" value="MDQ0361115.1"/>
    <property type="molecule type" value="Genomic_DNA"/>
</dbReference>
<dbReference type="InterPro" id="IPR036634">
    <property type="entry name" value="PRD_sf"/>
</dbReference>
<dbReference type="PANTHER" id="PTHR30185:SF13">
    <property type="entry name" value="LICABCH OPERON REGULATOR-RELATED"/>
    <property type="match status" value="1"/>
</dbReference>
<dbReference type="Gene3D" id="3.40.930.10">
    <property type="entry name" value="Mannitol-specific EII, Chain A"/>
    <property type="match status" value="1"/>
</dbReference>
<dbReference type="InterPro" id="IPR036388">
    <property type="entry name" value="WH-like_DNA-bd_sf"/>
</dbReference>
<dbReference type="PROSITE" id="PS51094">
    <property type="entry name" value="PTS_EIIA_TYPE_2"/>
    <property type="match status" value="1"/>
</dbReference>
<dbReference type="InterPro" id="IPR050661">
    <property type="entry name" value="BglG_antiterminators"/>
</dbReference>
<keyword evidence="3" id="KW-0805">Transcription regulation</keyword>
<evidence type="ECO:0000313" key="9">
    <source>
        <dbReference type="Proteomes" id="UP001230220"/>
    </source>
</evidence>
<dbReference type="InterPro" id="IPR011608">
    <property type="entry name" value="PRD"/>
</dbReference>
<dbReference type="Pfam" id="PF00359">
    <property type="entry name" value="PTS_EIIA_2"/>
    <property type="match status" value="1"/>
</dbReference>
<comment type="caution">
    <text evidence="8">The sequence shown here is derived from an EMBL/GenBank/DDBJ whole genome shotgun (WGS) entry which is preliminary data.</text>
</comment>
<dbReference type="SUPFAM" id="SSF55804">
    <property type="entry name" value="Phoshotransferase/anion transport protein"/>
    <property type="match status" value="1"/>
</dbReference>
<dbReference type="SUPFAM" id="SSF52794">
    <property type="entry name" value="PTS system IIB component-like"/>
    <property type="match status" value="1"/>
</dbReference>
<accession>A0ABU0E3P7</accession>